<evidence type="ECO:0000313" key="1">
    <source>
        <dbReference type="EMBL" id="QKS59547.1"/>
    </source>
</evidence>
<reference evidence="1 2" key="1">
    <citation type="submission" date="2020-06" db="EMBL/GenBank/DDBJ databases">
        <title>Complete genome of Paenibacillus barcinonensis KACC11450.</title>
        <authorList>
            <person name="Kim M."/>
            <person name="Park Y.-J."/>
            <person name="Shin J.-H."/>
        </authorList>
    </citation>
    <scope>NUCLEOTIDE SEQUENCE [LARGE SCALE GENOMIC DNA]</scope>
    <source>
        <strain evidence="1 2">KACC11450</strain>
    </source>
</reference>
<protein>
    <submittedName>
        <fullName evidence="1">Uncharacterized protein</fullName>
    </submittedName>
</protein>
<gene>
    <name evidence="1" type="ORF">HUB98_27305</name>
</gene>
<dbReference type="EMBL" id="CP054614">
    <property type="protein sequence ID" value="QKS59547.1"/>
    <property type="molecule type" value="Genomic_DNA"/>
</dbReference>
<dbReference type="RefSeq" id="WP_174812285.1">
    <property type="nucleotide sequence ID" value="NZ_CP054614.1"/>
</dbReference>
<evidence type="ECO:0000313" key="2">
    <source>
        <dbReference type="Proteomes" id="UP000509327"/>
    </source>
</evidence>
<dbReference type="Proteomes" id="UP000509327">
    <property type="component" value="Chromosome"/>
</dbReference>
<accession>A0ABX6QC17</accession>
<name>A0ABX6QC17_PAEBA</name>
<keyword evidence="2" id="KW-1185">Reference proteome</keyword>
<sequence length="88" mass="10442">MKMPIWLHELFNFLCQASHVQRLMKLIRFRNTHQAFQGEFSVLESSDDQVCLRWQQEHVQCRLTVNLGTYQSIVHFTDDSGELAKYIV</sequence>
<organism evidence="1 2">
    <name type="scientific">Paenibacillus barcinonensis</name>
    <dbReference type="NCBI Taxonomy" id="198119"/>
    <lineage>
        <taxon>Bacteria</taxon>
        <taxon>Bacillati</taxon>
        <taxon>Bacillota</taxon>
        <taxon>Bacilli</taxon>
        <taxon>Bacillales</taxon>
        <taxon>Paenibacillaceae</taxon>
        <taxon>Paenibacillus</taxon>
    </lineage>
</organism>
<proteinExistence type="predicted"/>